<evidence type="ECO:0000256" key="3">
    <source>
        <dbReference type="ARBA" id="ARBA00022989"/>
    </source>
</evidence>
<evidence type="ECO:0000256" key="1">
    <source>
        <dbReference type="ARBA" id="ARBA00004141"/>
    </source>
</evidence>
<dbReference type="GO" id="GO:0005886">
    <property type="term" value="C:plasma membrane"/>
    <property type="evidence" value="ECO:0007669"/>
    <property type="project" value="TreeGrafter"/>
</dbReference>
<evidence type="ECO:0000256" key="4">
    <source>
        <dbReference type="ARBA" id="ARBA00023136"/>
    </source>
</evidence>
<dbReference type="PANTHER" id="PTHR23501">
    <property type="entry name" value="MAJOR FACILITATOR SUPERFAMILY"/>
    <property type="match status" value="1"/>
</dbReference>
<accession>A0AAJ0AAG7</accession>
<name>A0AAJ0AAG7_9PEZI</name>
<dbReference type="PROSITE" id="PS50850">
    <property type="entry name" value="MFS"/>
    <property type="match status" value="1"/>
</dbReference>
<evidence type="ECO:0000313" key="9">
    <source>
        <dbReference type="Proteomes" id="UP001224890"/>
    </source>
</evidence>
<feature type="transmembrane region" description="Helical" evidence="6">
    <location>
        <begin position="142"/>
        <end position="162"/>
    </location>
</feature>
<dbReference type="Gene3D" id="1.20.1250.20">
    <property type="entry name" value="MFS general substrate transporter like domains"/>
    <property type="match status" value="1"/>
</dbReference>
<feature type="transmembrane region" description="Helical" evidence="6">
    <location>
        <begin position="168"/>
        <end position="189"/>
    </location>
</feature>
<comment type="caution">
    <text evidence="8">The sequence shown here is derived from an EMBL/GenBank/DDBJ whole genome shotgun (WGS) entry which is preliminary data.</text>
</comment>
<feature type="transmembrane region" description="Helical" evidence="6">
    <location>
        <begin position="310"/>
        <end position="333"/>
    </location>
</feature>
<dbReference type="SUPFAM" id="SSF103473">
    <property type="entry name" value="MFS general substrate transporter"/>
    <property type="match status" value="1"/>
</dbReference>
<feature type="transmembrane region" description="Helical" evidence="6">
    <location>
        <begin position="115"/>
        <end position="135"/>
    </location>
</feature>
<feature type="transmembrane region" description="Helical" evidence="6">
    <location>
        <begin position="271"/>
        <end position="298"/>
    </location>
</feature>
<dbReference type="Pfam" id="PF07690">
    <property type="entry name" value="MFS_1"/>
    <property type="match status" value="1"/>
</dbReference>
<feature type="transmembrane region" description="Helical" evidence="6">
    <location>
        <begin position="354"/>
        <end position="373"/>
    </location>
</feature>
<feature type="compositionally biased region" description="Low complexity" evidence="5">
    <location>
        <begin position="1"/>
        <end position="20"/>
    </location>
</feature>
<dbReference type="InterPro" id="IPR020846">
    <property type="entry name" value="MFS_dom"/>
</dbReference>
<feature type="transmembrane region" description="Helical" evidence="6">
    <location>
        <begin position="557"/>
        <end position="574"/>
    </location>
</feature>
<keyword evidence="3 6" id="KW-1133">Transmembrane helix</keyword>
<evidence type="ECO:0000256" key="2">
    <source>
        <dbReference type="ARBA" id="ARBA00022692"/>
    </source>
</evidence>
<dbReference type="Gene3D" id="1.20.1720.10">
    <property type="entry name" value="Multidrug resistance protein D"/>
    <property type="match status" value="1"/>
</dbReference>
<sequence length="586" mass="63074">MYNSAPSDAAAAEASASKNAPLEHSKADADAVAKAEEHIVLPAVQPFQLSDEPSDSAPQTAPESIPPVYITGWRLYAIIFGLCMSLFLSTLETTIVSTSLVSITNALHGFEQRDWIVTSYLLTYTGFLVIFAKFSDVLGRKFVVLLSLAIFTIFSIVCGVISSMVQLIVFRAFQGVGASGIYAMVNVINPELVPSDKWGNIVAGTSLVLVFSSVLGPVLGGVINDCSSWRWVFLLNAPTGAFAAALLAFLLPSNFPHHGRGVNQPNMRDKFSGAAIARLDIVGATVLLAASILLVFGFEEAGSRYPWTSPIVISTIVCGGSLFLVFIACEYVVGKPKYPQEPVFPLRLLNDRHFVGLFLTAFFTGLPFMTALINLPQRFQAVHGLSPFAAGVHTLPLLLSSPLAAAVSGPLATIMDVPPFYLLLFGACMQILGVGLASSVTPDKLRDLLGFEVIMGFGFGMTLVTVLIYVPFLVDRRDLAVSMGAVTQFRTLGGTIGLAVGATILNNHLASNLPNHLSPSEMQSISDSVQFIDSLPAPTRTAVRSVFSEGYNKQLRTMLYFSVAVLVSLTLMWERNLKRARDMKGY</sequence>
<feature type="transmembrane region" description="Helical" evidence="6">
    <location>
        <begin position="201"/>
        <end position="223"/>
    </location>
</feature>
<dbReference type="GeneID" id="85454699"/>
<evidence type="ECO:0000313" key="8">
    <source>
        <dbReference type="EMBL" id="KAK1659541.1"/>
    </source>
</evidence>
<feature type="transmembrane region" description="Helical" evidence="6">
    <location>
        <begin position="453"/>
        <end position="474"/>
    </location>
</feature>
<feature type="compositionally biased region" description="Basic and acidic residues" evidence="5">
    <location>
        <begin position="21"/>
        <end position="31"/>
    </location>
</feature>
<reference evidence="8" key="1">
    <citation type="submission" date="2021-06" db="EMBL/GenBank/DDBJ databases">
        <title>Comparative genomics, transcriptomics and evolutionary studies reveal genomic signatures of adaptation to plant cell wall in hemibiotrophic fungi.</title>
        <authorList>
            <consortium name="DOE Joint Genome Institute"/>
            <person name="Baroncelli R."/>
            <person name="Diaz J.F."/>
            <person name="Benocci T."/>
            <person name="Peng M."/>
            <person name="Battaglia E."/>
            <person name="Haridas S."/>
            <person name="Andreopoulos W."/>
            <person name="Labutti K."/>
            <person name="Pangilinan J."/>
            <person name="Floch G.L."/>
            <person name="Makela M.R."/>
            <person name="Henrissat B."/>
            <person name="Grigoriev I.V."/>
            <person name="Crouch J.A."/>
            <person name="De Vries R.P."/>
            <person name="Sukno S.A."/>
            <person name="Thon M.R."/>
        </authorList>
    </citation>
    <scope>NUCLEOTIDE SEQUENCE</scope>
    <source>
        <strain evidence="8">CBS 193.32</strain>
    </source>
</reference>
<keyword evidence="9" id="KW-1185">Reference proteome</keyword>
<feature type="transmembrane region" description="Helical" evidence="6">
    <location>
        <begin position="420"/>
        <end position="441"/>
    </location>
</feature>
<feature type="transmembrane region" description="Helical" evidence="6">
    <location>
        <begin position="229"/>
        <end position="251"/>
    </location>
</feature>
<dbReference type="EMBL" id="JAHMHR010000059">
    <property type="protein sequence ID" value="KAK1659541.1"/>
    <property type="molecule type" value="Genomic_DNA"/>
</dbReference>
<dbReference type="Proteomes" id="UP001224890">
    <property type="component" value="Unassembled WGS sequence"/>
</dbReference>
<dbReference type="PANTHER" id="PTHR23501:SF43">
    <property type="entry name" value="MULTIDRUG TRANSPORTER, PUTATIVE (AFU_ORTHOLOGUE AFUA_6G03040)-RELATED"/>
    <property type="match status" value="1"/>
</dbReference>
<dbReference type="RefSeq" id="XP_060424305.1">
    <property type="nucleotide sequence ID" value="XM_060570173.1"/>
</dbReference>
<dbReference type="AlphaFoldDB" id="A0AAJ0AAG7"/>
<feature type="transmembrane region" description="Helical" evidence="6">
    <location>
        <begin position="486"/>
        <end position="505"/>
    </location>
</feature>
<evidence type="ECO:0000259" key="7">
    <source>
        <dbReference type="PROSITE" id="PS50850"/>
    </source>
</evidence>
<keyword evidence="4 6" id="KW-0472">Membrane</keyword>
<dbReference type="InterPro" id="IPR036259">
    <property type="entry name" value="MFS_trans_sf"/>
</dbReference>
<gene>
    <name evidence="8" type="ORF">BDP55DRAFT_562646</name>
</gene>
<feature type="transmembrane region" description="Helical" evidence="6">
    <location>
        <begin position="385"/>
        <end position="408"/>
    </location>
</feature>
<feature type="transmembrane region" description="Helical" evidence="6">
    <location>
        <begin position="75"/>
        <end position="95"/>
    </location>
</feature>
<evidence type="ECO:0000256" key="5">
    <source>
        <dbReference type="SAM" id="MobiDB-lite"/>
    </source>
</evidence>
<keyword evidence="2 6" id="KW-0812">Transmembrane</keyword>
<organism evidence="8 9">
    <name type="scientific">Colletotrichum godetiae</name>
    <dbReference type="NCBI Taxonomy" id="1209918"/>
    <lineage>
        <taxon>Eukaryota</taxon>
        <taxon>Fungi</taxon>
        <taxon>Dikarya</taxon>
        <taxon>Ascomycota</taxon>
        <taxon>Pezizomycotina</taxon>
        <taxon>Sordariomycetes</taxon>
        <taxon>Hypocreomycetidae</taxon>
        <taxon>Glomerellales</taxon>
        <taxon>Glomerellaceae</taxon>
        <taxon>Colletotrichum</taxon>
        <taxon>Colletotrichum acutatum species complex</taxon>
    </lineage>
</organism>
<protein>
    <submittedName>
        <fullName evidence="8">Major facilitator superfamily domain-containing protein</fullName>
    </submittedName>
</protein>
<dbReference type="InterPro" id="IPR011701">
    <property type="entry name" value="MFS"/>
</dbReference>
<feature type="domain" description="Major facilitator superfamily (MFS) profile" evidence="7">
    <location>
        <begin position="78"/>
        <end position="580"/>
    </location>
</feature>
<dbReference type="GO" id="GO:0022857">
    <property type="term" value="F:transmembrane transporter activity"/>
    <property type="evidence" value="ECO:0007669"/>
    <property type="project" value="InterPro"/>
</dbReference>
<comment type="subcellular location">
    <subcellularLocation>
        <location evidence="1">Membrane</location>
        <topology evidence="1">Multi-pass membrane protein</topology>
    </subcellularLocation>
</comment>
<evidence type="ECO:0000256" key="6">
    <source>
        <dbReference type="SAM" id="Phobius"/>
    </source>
</evidence>
<dbReference type="PRINTS" id="PR01036">
    <property type="entry name" value="TCRTETB"/>
</dbReference>
<proteinExistence type="predicted"/>
<feature type="region of interest" description="Disordered" evidence="5">
    <location>
        <begin position="1"/>
        <end position="31"/>
    </location>
</feature>